<evidence type="ECO:0008006" key="3">
    <source>
        <dbReference type="Google" id="ProtNLM"/>
    </source>
</evidence>
<organism evidence="1 2">
    <name type="scientific">Leucobacter edaphi</name>
    <dbReference type="NCBI Taxonomy" id="2796472"/>
    <lineage>
        <taxon>Bacteria</taxon>
        <taxon>Bacillati</taxon>
        <taxon>Actinomycetota</taxon>
        <taxon>Actinomycetes</taxon>
        <taxon>Micrococcales</taxon>
        <taxon>Microbacteriaceae</taxon>
        <taxon>Leucobacter</taxon>
    </lineage>
</organism>
<name>A0A934QCR0_9MICO</name>
<comment type="caution">
    <text evidence="1">The sequence shown here is derived from an EMBL/GenBank/DDBJ whole genome shotgun (WGS) entry which is preliminary data.</text>
</comment>
<dbReference type="InterPro" id="IPR029068">
    <property type="entry name" value="Glyas_Bleomycin-R_OHBP_Dase"/>
</dbReference>
<dbReference type="Gene3D" id="3.10.180.10">
    <property type="entry name" value="2,3-Dihydroxybiphenyl 1,2-Dioxygenase, domain 1"/>
    <property type="match status" value="1"/>
</dbReference>
<sequence>MGTSLTTGLIPELLVEDLDRSLGFWHTLCGFAIRYERLEDRLAYLELGYTQLVLEQRDPGGIGLTGALSPPPGRGRELRIAVPDSVGLAELLRGADWPFCEEPEFRKDVRRSAALRVHSFRVRDPDGHLARFQSSAPW</sequence>
<gene>
    <name evidence="1" type="ORF">JD292_04745</name>
</gene>
<protein>
    <recommendedName>
        <fullName evidence="3">Glyoxalase</fullName>
    </recommendedName>
</protein>
<keyword evidence="2" id="KW-1185">Reference proteome</keyword>
<dbReference type="Proteomes" id="UP000618733">
    <property type="component" value="Unassembled WGS sequence"/>
</dbReference>
<dbReference type="SUPFAM" id="SSF54593">
    <property type="entry name" value="Glyoxalase/Bleomycin resistance protein/Dihydroxybiphenyl dioxygenase"/>
    <property type="match status" value="1"/>
</dbReference>
<dbReference type="AlphaFoldDB" id="A0A934QCR0"/>
<accession>A0A934QCR0</accession>
<dbReference type="RefSeq" id="WP_200131595.1">
    <property type="nucleotide sequence ID" value="NZ_JAEHOI010000003.1"/>
</dbReference>
<evidence type="ECO:0000313" key="2">
    <source>
        <dbReference type="Proteomes" id="UP000618733"/>
    </source>
</evidence>
<dbReference type="EMBL" id="JAEHOI010000003">
    <property type="protein sequence ID" value="MBK0421381.1"/>
    <property type="molecule type" value="Genomic_DNA"/>
</dbReference>
<reference evidence="1" key="1">
    <citation type="submission" date="2020-12" db="EMBL/GenBank/DDBJ databases">
        <title>Leucobacter sp. CAS2, isolated from Chromium sludge.</title>
        <authorList>
            <person name="Xu Z."/>
        </authorList>
    </citation>
    <scope>NUCLEOTIDE SEQUENCE</scope>
    <source>
        <strain evidence="1">CSA2</strain>
    </source>
</reference>
<evidence type="ECO:0000313" key="1">
    <source>
        <dbReference type="EMBL" id="MBK0421381.1"/>
    </source>
</evidence>
<proteinExistence type="predicted"/>